<name>A0A5N6P6T8_9ASTR</name>
<dbReference type="AlphaFoldDB" id="A0A5N6P6T8"/>
<protein>
    <submittedName>
        <fullName evidence="2">Uncharacterized protein</fullName>
    </submittedName>
</protein>
<sequence>MMQNNRDHLNITAIEVGVKKVPSWEAAGDGGGIAGTRELEAASVGFQPPPSSPPSATTTPPHPPPPLQSLAPPSATSGADIKI</sequence>
<organism evidence="2 3">
    <name type="scientific">Mikania micrantha</name>
    <name type="common">bitter vine</name>
    <dbReference type="NCBI Taxonomy" id="192012"/>
    <lineage>
        <taxon>Eukaryota</taxon>
        <taxon>Viridiplantae</taxon>
        <taxon>Streptophyta</taxon>
        <taxon>Embryophyta</taxon>
        <taxon>Tracheophyta</taxon>
        <taxon>Spermatophyta</taxon>
        <taxon>Magnoliopsida</taxon>
        <taxon>eudicotyledons</taxon>
        <taxon>Gunneridae</taxon>
        <taxon>Pentapetalae</taxon>
        <taxon>asterids</taxon>
        <taxon>campanulids</taxon>
        <taxon>Asterales</taxon>
        <taxon>Asteraceae</taxon>
        <taxon>Asteroideae</taxon>
        <taxon>Heliantheae alliance</taxon>
        <taxon>Eupatorieae</taxon>
        <taxon>Mikania</taxon>
    </lineage>
</organism>
<dbReference type="EMBL" id="SZYD01000006">
    <property type="protein sequence ID" value="KAD5961401.1"/>
    <property type="molecule type" value="Genomic_DNA"/>
</dbReference>
<feature type="compositionally biased region" description="Low complexity" evidence="1">
    <location>
        <begin position="68"/>
        <end position="77"/>
    </location>
</feature>
<dbReference type="Proteomes" id="UP000326396">
    <property type="component" value="Linkage Group LG14"/>
</dbReference>
<evidence type="ECO:0000313" key="3">
    <source>
        <dbReference type="Proteomes" id="UP000326396"/>
    </source>
</evidence>
<keyword evidence="3" id="KW-1185">Reference proteome</keyword>
<evidence type="ECO:0000313" key="2">
    <source>
        <dbReference type="EMBL" id="KAD5961401.1"/>
    </source>
</evidence>
<comment type="caution">
    <text evidence="2">The sequence shown here is derived from an EMBL/GenBank/DDBJ whole genome shotgun (WGS) entry which is preliminary data.</text>
</comment>
<reference evidence="2 3" key="1">
    <citation type="submission" date="2019-05" db="EMBL/GenBank/DDBJ databases">
        <title>Mikania micrantha, genome provides insights into the molecular mechanism of rapid growth.</title>
        <authorList>
            <person name="Liu B."/>
        </authorList>
    </citation>
    <scope>NUCLEOTIDE SEQUENCE [LARGE SCALE GENOMIC DNA]</scope>
    <source>
        <strain evidence="2">NLD-2019</strain>
        <tissue evidence="2">Leaf</tissue>
    </source>
</reference>
<accession>A0A5N6P6T8</accession>
<gene>
    <name evidence="2" type="ORF">E3N88_12874</name>
</gene>
<evidence type="ECO:0000256" key="1">
    <source>
        <dbReference type="SAM" id="MobiDB-lite"/>
    </source>
</evidence>
<feature type="region of interest" description="Disordered" evidence="1">
    <location>
        <begin position="20"/>
        <end position="83"/>
    </location>
</feature>
<proteinExistence type="predicted"/>